<dbReference type="Pfam" id="PF00334">
    <property type="entry name" value="NDK"/>
    <property type="match status" value="1"/>
</dbReference>
<dbReference type="RefSeq" id="XP_023174619.2">
    <property type="nucleotide sequence ID" value="XM_023318851.2"/>
</dbReference>
<dbReference type="GO" id="GO:0003341">
    <property type="term" value="P:cilium movement"/>
    <property type="evidence" value="ECO:0007669"/>
    <property type="project" value="TreeGrafter"/>
</dbReference>
<evidence type="ECO:0000313" key="6">
    <source>
        <dbReference type="RefSeq" id="XP_023174619.2"/>
    </source>
</evidence>
<protein>
    <submittedName>
        <fullName evidence="6">Uncharacterized protein LOC111601974</fullName>
    </submittedName>
</protein>
<dbReference type="GO" id="GO:1902176">
    <property type="term" value="P:negative regulation of oxidative stress-induced intrinsic apoptotic signaling pathway"/>
    <property type="evidence" value="ECO:0007669"/>
    <property type="project" value="TreeGrafter"/>
</dbReference>
<feature type="domain" description="Nucleoside diphosphate kinase-like" evidence="4">
    <location>
        <begin position="2"/>
        <end position="124"/>
    </location>
</feature>
<feature type="compositionally biased region" description="Basic and acidic residues" evidence="3">
    <location>
        <begin position="204"/>
        <end position="215"/>
    </location>
</feature>
<dbReference type="KEGG" id="dhe:111601974"/>
<comment type="caution">
    <text evidence="2">Lacks conserved residue(s) required for the propagation of feature annotation.</text>
</comment>
<evidence type="ECO:0000256" key="1">
    <source>
        <dbReference type="ARBA" id="ARBA00008142"/>
    </source>
</evidence>
<evidence type="ECO:0000313" key="5">
    <source>
        <dbReference type="Proteomes" id="UP000504633"/>
    </source>
</evidence>
<dbReference type="OMA" id="WKEVIVY"/>
<dbReference type="InterPro" id="IPR036850">
    <property type="entry name" value="NDK-like_dom_sf"/>
</dbReference>
<reference evidence="6" key="1">
    <citation type="submission" date="2025-08" db="UniProtKB">
        <authorList>
            <consortium name="RefSeq"/>
        </authorList>
    </citation>
    <scope>IDENTIFICATION</scope>
    <source>
        <strain evidence="6">15085-1641.00</strain>
        <tissue evidence="6">Whole body</tissue>
    </source>
</reference>
<dbReference type="PANTHER" id="PTHR46161">
    <property type="entry name" value="NUCLEOSIDE DIPHOSPHATE KINASE"/>
    <property type="match status" value="1"/>
</dbReference>
<dbReference type="Proteomes" id="UP000504633">
    <property type="component" value="Unplaced"/>
</dbReference>
<dbReference type="OrthoDB" id="1729737at2759"/>
<dbReference type="Gene3D" id="3.30.70.141">
    <property type="entry name" value="Nucleoside diphosphate kinase-like domain"/>
    <property type="match status" value="1"/>
</dbReference>
<sequence length="400" mass="44228">MFQDTLLIIKPDYMQKRRPVLLKVLASGFQIQGSRKLNFSPELAAEFYSDFVDEKGFMLEVILLSKGVSEAFILTKENGVQDLLNVMICYFGTASELERNIHVTKHLNSVAREITFIFPNYIHEPIELFDKNRFRCRPMLKPLLSEIYDILQNVDCSQEDWKIRVSDYLMRSNPVVPQITNQCQLVPDLCVQEKSQQTTMTYKSADKDAKPKEKISSTTSVLSSTSPHSSLLLTTSSCVTCGGFDHTEPCTEDIDLNKRVEPQSDEPVCVDEEIIWKEIIVYEEAVEEQSEQKEFPDVFGEDEFAMFEQGSTSLSDCIPTGATPPRKEQKVDADLGGGQPDAAPAADEAVDKAAADVEEPPGGEASAAAEEAPQEAAEAPPPAAEEAPPAADEPPPEAEG</sequence>
<gene>
    <name evidence="6" type="primary">LOC111601974</name>
</gene>
<dbReference type="SUPFAM" id="SSF54919">
    <property type="entry name" value="Nucleoside diphosphate kinase, NDK"/>
    <property type="match status" value="1"/>
</dbReference>
<comment type="similarity">
    <text evidence="1 2">Belongs to the NDK family.</text>
</comment>
<dbReference type="GO" id="GO:0005929">
    <property type="term" value="C:cilium"/>
    <property type="evidence" value="ECO:0007669"/>
    <property type="project" value="TreeGrafter"/>
</dbReference>
<feature type="region of interest" description="Disordered" evidence="3">
    <location>
        <begin position="311"/>
        <end position="400"/>
    </location>
</feature>
<feature type="region of interest" description="Disordered" evidence="3">
    <location>
        <begin position="201"/>
        <end position="221"/>
    </location>
</feature>
<proteinExistence type="inferred from homology"/>
<keyword evidence="5" id="KW-1185">Reference proteome</keyword>
<dbReference type="InterPro" id="IPR034907">
    <property type="entry name" value="NDK-like_dom"/>
</dbReference>
<evidence type="ECO:0000259" key="4">
    <source>
        <dbReference type="SMART" id="SM00562"/>
    </source>
</evidence>
<feature type="compositionally biased region" description="Low complexity" evidence="3">
    <location>
        <begin position="362"/>
        <end position="390"/>
    </location>
</feature>
<dbReference type="GeneID" id="111601974"/>
<dbReference type="PANTHER" id="PTHR46161:SF1">
    <property type="entry name" value="NUCLEOSIDE DIPHOSPHATE KINASE HOMOLOG 5"/>
    <property type="match status" value="1"/>
</dbReference>
<name>A0A6J1M865_DROHY</name>
<evidence type="ECO:0000256" key="3">
    <source>
        <dbReference type="SAM" id="MobiDB-lite"/>
    </source>
</evidence>
<accession>A0A6J1M865</accession>
<evidence type="ECO:0000256" key="2">
    <source>
        <dbReference type="PROSITE-ProRule" id="PRU00706"/>
    </source>
</evidence>
<dbReference type="SMART" id="SM00562">
    <property type="entry name" value="NDK"/>
    <property type="match status" value="1"/>
</dbReference>
<dbReference type="PROSITE" id="PS51374">
    <property type="entry name" value="NDPK_LIKE"/>
    <property type="match status" value="1"/>
</dbReference>
<organism evidence="5 6">
    <name type="scientific">Drosophila hydei</name>
    <name type="common">Fruit fly</name>
    <dbReference type="NCBI Taxonomy" id="7224"/>
    <lineage>
        <taxon>Eukaryota</taxon>
        <taxon>Metazoa</taxon>
        <taxon>Ecdysozoa</taxon>
        <taxon>Arthropoda</taxon>
        <taxon>Hexapoda</taxon>
        <taxon>Insecta</taxon>
        <taxon>Pterygota</taxon>
        <taxon>Neoptera</taxon>
        <taxon>Endopterygota</taxon>
        <taxon>Diptera</taxon>
        <taxon>Brachycera</taxon>
        <taxon>Muscomorpha</taxon>
        <taxon>Ephydroidea</taxon>
        <taxon>Drosophilidae</taxon>
        <taxon>Drosophila</taxon>
    </lineage>
</organism>
<dbReference type="AlphaFoldDB" id="A0A6J1M865"/>